<feature type="chain" id="PRO_5042998891" evidence="1">
    <location>
        <begin position="28"/>
        <end position="66"/>
    </location>
</feature>
<proteinExistence type="predicted"/>
<dbReference type="AlphaFoldDB" id="A0AAN9M8R3"/>
<gene>
    <name evidence="2" type="ORF">VNO80_21937</name>
</gene>
<evidence type="ECO:0000313" key="2">
    <source>
        <dbReference type="EMBL" id="KAK7347407.1"/>
    </source>
</evidence>
<protein>
    <submittedName>
        <fullName evidence="2">Uncharacterized protein</fullName>
    </submittedName>
</protein>
<comment type="caution">
    <text evidence="2">The sequence shown here is derived from an EMBL/GenBank/DDBJ whole genome shotgun (WGS) entry which is preliminary data.</text>
</comment>
<organism evidence="2 3">
    <name type="scientific">Phaseolus coccineus</name>
    <name type="common">Scarlet runner bean</name>
    <name type="synonym">Phaseolus multiflorus</name>
    <dbReference type="NCBI Taxonomy" id="3886"/>
    <lineage>
        <taxon>Eukaryota</taxon>
        <taxon>Viridiplantae</taxon>
        <taxon>Streptophyta</taxon>
        <taxon>Embryophyta</taxon>
        <taxon>Tracheophyta</taxon>
        <taxon>Spermatophyta</taxon>
        <taxon>Magnoliopsida</taxon>
        <taxon>eudicotyledons</taxon>
        <taxon>Gunneridae</taxon>
        <taxon>Pentapetalae</taxon>
        <taxon>rosids</taxon>
        <taxon>fabids</taxon>
        <taxon>Fabales</taxon>
        <taxon>Fabaceae</taxon>
        <taxon>Papilionoideae</taxon>
        <taxon>50 kb inversion clade</taxon>
        <taxon>NPAAA clade</taxon>
        <taxon>indigoferoid/millettioid clade</taxon>
        <taxon>Phaseoleae</taxon>
        <taxon>Phaseolus</taxon>
    </lineage>
</organism>
<keyword evidence="1" id="KW-0732">Signal</keyword>
<keyword evidence="3" id="KW-1185">Reference proteome</keyword>
<sequence>MNLFRLHVSMFFCLGAFWSTLVKYGMSVDETERLELKERIGRSGGVYASGVMSAMQITSMITSTVL</sequence>
<evidence type="ECO:0000256" key="1">
    <source>
        <dbReference type="SAM" id="SignalP"/>
    </source>
</evidence>
<evidence type="ECO:0000313" key="3">
    <source>
        <dbReference type="Proteomes" id="UP001374584"/>
    </source>
</evidence>
<reference evidence="2 3" key="1">
    <citation type="submission" date="2024-01" db="EMBL/GenBank/DDBJ databases">
        <title>The genomes of 5 underutilized Papilionoideae crops provide insights into root nodulation and disease resistanc.</title>
        <authorList>
            <person name="Jiang F."/>
        </authorList>
    </citation>
    <scope>NUCLEOTIDE SEQUENCE [LARGE SCALE GENOMIC DNA]</scope>
    <source>
        <strain evidence="2">JINMINGXINNONG_FW02</strain>
        <tissue evidence="2">Leaves</tissue>
    </source>
</reference>
<accession>A0AAN9M8R3</accession>
<dbReference type="Proteomes" id="UP001374584">
    <property type="component" value="Unassembled WGS sequence"/>
</dbReference>
<name>A0AAN9M8R3_PHACN</name>
<feature type="signal peptide" evidence="1">
    <location>
        <begin position="1"/>
        <end position="27"/>
    </location>
</feature>
<dbReference type="EMBL" id="JAYMYR010000008">
    <property type="protein sequence ID" value="KAK7347407.1"/>
    <property type="molecule type" value="Genomic_DNA"/>
</dbReference>